<protein>
    <submittedName>
        <fullName evidence="1">Uncharacterized protein</fullName>
    </submittedName>
</protein>
<gene>
    <name evidence="1" type="ORF">IWW39_006232</name>
</gene>
<dbReference type="OrthoDB" id="10254945at2759"/>
<evidence type="ECO:0000313" key="1">
    <source>
        <dbReference type="EMBL" id="KAJ2681801.1"/>
    </source>
</evidence>
<dbReference type="AlphaFoldDB" id="A0A9W8GFI3"/>
<keyword evidence="2" id="KW-1185">Reference proteome</keyword>
<sequence>MWTVESTRIDNKVDIYHKMLWPEIPGNVLELGPGFAVSLKFLAHTTTSDDSFHIESSIFKLYTVLKPNSFMYSQLQDNAEDNRFNVNYARLDHPDEKMQISVA</sequence>
<proteinExistence type="predicted"/>
<organism evidence="1 2">
    <name type="scientific">Coemansia spiralis</name>
    <dbReference type="NCBI Taxonomy" id="417178"/>
    <lineage>
        <taxon>Eukaryota</taxon>
        <taxon>Fungi</taxon>
        <taxon>Fungi incertae sedis</taxon>
        <taxon>Zoopagomycota</taxon>
        <taxon>Kickxellomycotina</taxon>
        <taxon>Kickxellomycetes</taxon>
        <taxon>Kickxellales</taxon>
        <taxon>Kickxellaceae</taxon>
        <taxon>Coemansia</taxon>
    </lineage>
</organism>
<comment type="caution">
    <text evidence="1">The sequence shown here is derived from an EMBL/GenBank/DDBJ whole genome shotgun (WGS) entry which is preliminary data.</text>
</comment>
<evidence type="ECO:0000313" key="2">
    <source>
        <dbReference type="Proteomes" id="UP001151516"/>
    </source>
</evidence>
<name>A0A9W8GFI3_9FUNG</name>
<dbReference type="Proteomes" id="UP001151516">
    <property type="component" value="Unassembled WGS sequence"/>
</dbReference>
<reference evidence="1" key="1">
    <citation type="submission" date="2022-07" db="EMBL/GenBank/DDBJ databases">
        <title>Phylogenomic reconstructions and comparative analyses of Kickxellomycotina fungi.</title>
        <authorList>
            <person name="Reynolds N.K."/>
            <person name="Stajich J.E."/>
            <person name="Barry K."/>
            <person name="Grigoriev I.V."/>
            <person name="Crous P."/>
            <person name="Smith M.E."/>
        </authorList>
    </citation>
    <scope>NUCLEOTIDE SEQUENCE</scope>
    <source>
        <strain evidence="1">CBS 109367</strain>
    </source>
</reference>
<dbReference type="EMBL" id="JANBTX010000549">
    <property type="protein sequence ID" value="KAJ2681801.1"/>
    <property type="molecule type" value="Genomic_DNA"/>
</dbReference>
<accession>A0A9W8GFI3</accession>